<evidence type="ECO:0000313" key="2">
    <source>
        <dbReference type="EMBL" id="KAF5356545.1"/>
    </source>
</evidence>
<dbReference type="Pfam" id="PF04057">
    <property type="entry name" value="Rep-A_N"/>
    <property type="match status" value="3"/>
</dbReference>
<dbReference type="Proteomes" id="UP000559256">
    <property type="component" value="Unassembled WGS sequence"/>
</dbReference>
<dbReference type="EMBL" id="JAACJM010000054">
    <property type="protein sequence ID" value="KAF5356545.1"/>
    <property type="molecule type" value="Genomic_DNA"/>
</dbReference>
<evidence type="ECO:0000259" key="1">
    <source>
        <dbReference type="Pfam" id="PF04057"/>
    </source>
</evidence>
<dbReference type="OrthoDB" id="1751331at2759"/>
<organism evidence="2 3">
    <name type="scientific">Tetrapyrgos nigripes</name>
    <dbReference type="NCBI Taxonomy" id="182062"/>
    <lineage>
        <taxon>Eukaryota</taxon>
        <taxon>Fungi</taxon>
        <taxon>Dikarya</taxon>
        <taxon>Basidiomycota</taxon>
        <taxon>Agaricomycotina</taxon>
        <taxon>Agaricomycetes</taxon>
        <taxon>Agaricomycetidae</taxon>
        <taxon>Agaricales</taxon>
        <taxon>Marasmiineae</taxon>
        <taxon>Marasmiaceae</taxon>
        <taxon>Tetrapyrgos</taxon>
    </lineage>
</organism>
<keyword evidence="3" id="KW-1185">Reference proteome</keyword>
<accession>A0A8H5G1D1</accession>
<name>A0A8H5G1D1_9AGAR</name>
<dbReference type="InterPro" id="IPR007199">
    <property type="entry name" value="Rep_factor-A_N"/>
</dbReference>
<dbReference type="GO" id="GO:0005634">
    <property type="term" value="C:nucleus"/>
    <property type="evidence" value="ECO:0007669"/>
    <property type="project" value="InterPro"/>
</dbReference>
<dbReference type="InterPro" id="IPR012340">
    <property type="entry name" value="NA-bd_OB-fold"/>
</dbReference>
<feature type="domain" description="Replication factor-A protein 1 N-terminal" evidence="1">
    <location>
        <begin position="267"/>
        <end position="346"/>
    </location>
</feature>
<sequence>MAHELEEGVCARLAAATRNDSVLFTTPHVLQVLSVKKITDTDRFRVILSDGKHFTQAMLAFQLNHLVHDHTLNKHTIIRTDGMSCRFVQDKRLLILMSLSVVGQSEEKIGEPTVIASVPTMAHELEEGVCTRLAAVTPNDDVLLTIPHVLQVLSVKKITDTDRFRVILSDGKYFTQAMLATQLNHLVHDHTLDRHTIIRTDGMFYHFVQDKRLLILMSLSVVGQSEEKIGEPTAIASVPTMAHELEEGVCTRLAAATPNDDVLLTTPHVLQVLSIKKLIGSSSTDRFRVILSDGKYFTQAMLATQLNHLVHDHTLDKHTIIRTNGMSCHFVRDNRLLILMSLSVVGQSEERIGEPTMADELEDICARLAAVSFPGGRSLRHLT</sequence>
<dbReference type="AlphaFoldDB" id="A0A8H5G1D1"/>
<dbReference type="SUPFAM" id="SSF50249">
    <property type="entry name" value="Nucleic acid-binding proteins"/>
    <property type="match status" value="3"/>
</dbReference>
<comment type="caution">
    <text evidence="2">The sequence shown here is derived from an EMBL/GenBank/DDBJ whole genome shotgun (WGS) entry which is preliminary data.</text>
</comment>
<dbReference type="GO" id="GO:0006260">
    <property type="term" value="P:DNA replication"/>
    <property type="evidence" value="ECO:0007669"/>
    <property type="project" value="InterPro"/>
</dbReference>
<dbReference type="Gene3D" id="2.40.50.140">
    <property type="entry name" value="Nucleic acid-binding proteins"/>
    <property type="match status" value="3"/>
</dbReference>
<protein>
    <recommendedName>
        <fullName evidence="1">Replication factor-A protein 1 N-terminal domain-containing protein</fullName>
    </recommendedName>
</protein>
<proteinExistence type="predicted"/>
<dbReference type="InterPro" id="IPR040893">
    <property type="entry name" value="RADX"/>
</dbReference>
<dbReference type="CDD" id="cd04477">
    <property type="entry name" value="RPA1N"/>
    <property type="match status" value="3"/>
</dbReference>
<dbReference type="PANTHER" id="PTHR14944:SF2">
    <property type="entry name" value="RPA-RELATED PROTEIN RADX"/>
    <property type="match status" value="1"/>
</dbReference>
<feature type="domain" description="Replication factor-A protein 1 N-terminal" evidence="1">
    <location>
        <begin position="139"/>
        <end position="223"/>
    </location>
</feature>
<feature type="domain" description="Replication factor-A protein 1 N-terminal" evidence="1">
    <location>
        <begin position="23"/>
        <end position="103"/>
    </location>
</feature>
<reference evidence="2 3" key="1">
    <citation type="journal article" date="2020" name="ISME J.">
        <title>Uncovering the hidden diversity of litter-decomposition mechanisms in mushroom-forming fungi.</title>
        <authorList>
            <person name="Floudas D."/>
            <person name="Bentzer J."/>
            <person name="Ahren D."/>
            <person name="Johansson T."/>
            <person name="Persson P."/>
            <person name="Tunlid A."/>
        </authorList>
    </citation>
    <scope>NUCLEOTIDE SEQUENCE [LARGE SCALE GENOMIC DNA]</scope>
    <source>
        <strain evidence="2 3">CBS 291.85</strain>
    </source>
</reference>
<dbReference type="GO" id="GO:0003697">
    <property type="term" value="F:single-stranded DNA binding"/>
    <property type="evidence" value="ECO:0007669"/>
    <property type="project" value="InterPro"/>
</dbReference>
<evidence type="ECO:0000313" key="3">
    <source>
        <dbReference type="Proteomes" id="UP000559256"/>
    </source>
</evidence>
<gene>
    <name evidence="2" type="ORF">D9758_008221</name>
</gene>
<dbReference type="PANTHER" id="PTHR14944">
    <property type="entry name" value="RPA-RELATED PROTEIN RADX"/>
    <property type="match status" value="1"/>
</dbReference>